<proteinExistence type="predicted"/>
<dbReference type="EMBL" id="VIWV01000001">
    <property type="protein sequence ID" value="TWF85657.1"/>
    <property type="molecule type" value="Genomic_DNA"/>
</dbReference>
<dbReference type="InterPro" id="IPR001967">
    <property type="entry name" value="Peptidase_S11_N"/>
</dbReference>
<evidence type="ECO:0000313" key="5">
    <source>
        <dbReference type="Proteomes" id="UP000316603"/>
    </source>
</evidence>
<dbReference type="PANTHER" id="PTHR21581">
    <property type="entry name" value="D-ALANYL-D-ALANINE CARBOXYPEPTIDASE"/>
    <property type="match status" value="1"/>
</dbReference>
<dbReference type="GO" id="GO:0009002">
    <property type="term" value="F:serine-type D-Ala-D-Ala carboxypeptidase activity"/>
    <property type="evidence" value="ECO:0007669"/>
    <property type="project" value="InterPro"/>
</dbReference>
<dbReference type="PANTHER" id="PTHR21581:SF33">
    <property type="entry name" value="D-ALANYL-D-ALANINE CARBOXYPEPTIDASE DACB"/>
    <property type="match status" value="1"/>
</dbReference>
<gene>
    <name evidence="4" type="ORF">FHX78_112609</name>
</gene>
<keyword evidence="2" id="KW-1133">Transmembrane helix</keyword>
<comment type="caution">
    <text evidence="4">The sequence shown here is derived from an EMBL/GenBank/DDBJ whole genome shotgun (WGS) entry which is preliminary data.</text>
</comment>
<keyword evidence="4" id="KW-0378">Hydrolase</keyword>
<keyword evidence="2" id="KW-0812">Transmembrane</keyword>
<dbReference type="Pfam" id="PF00768">
    <property type="entry name" value="Peptidase_S11"/>
    <property type="match status" value="1"/>
</dbReference>
<keyword evidence="2" id="KW-0472">Membrane</keyword>
<dbReference type="GO" id="GO:0006508">
    <property type="term" value="P:proteolysis"/>
    <property type="evidence" value="ECO:0007669"/>
    <property type="project" value="InterPro"/>
</dbReference>
<dbReference type="Proteomes" id="UP000316603">
    <property type="component" value="Unassembled WGS sequence"/>
</dbReference>
<protein>
    <submittedName>
        <fullName evidence="4">D-alanyl-D-alanine carboxypeptidase (Penicillin-binding protein 5/6)</fullName>
    </submittedName>
</protein>
<accession>A0A561TEW1</accession>
<evidence type="ECO:0000256" key="1">
    <source>
        <dbReference type="SAM" id="MobiDB-lite"/>
    </source>
</evidence>
<evidence type="ECO:0000259" key="3">
    <source>
        <dbReference type="Pfam" id="PF00768"/>
    </source>
</evidence>
<feature type="region of interest" description="Disordered" evidence="1">
    <location>
        <begin position="297"/>
        <end position="320"/>
    </location>
</feature>
<feature type="compositionally biased region" description="Low complexity" evidence="1">
    <location>
        <begin position="297"/>
        <end position="314"/>
    </location>
</feature>
<keyword evidence="5" id="KW-1185">Reference proteome</keyword>
<evidence type="ECO:0000313" key="4">
    <source>
        <dbReference type="EMBL" id="TWF85657.1"/>
    </source>
</evidence>
<keyword evidence="4" id="KW-0121">Carboxypeptidase</keyword>
<feature type="domain" description="Peptidase S11 D-alanyl-D-alanine carboxypeptidase A N-terminal" evidence="3">
    <location>
        <begin position="23"/>
        <end position="262"/>
    </location>
</feature>
<keyword evidence="4" id="KW-0645">Protease</keyword>
<dbReference type="InterPro" id="IPR012338">
    <property type="entry name" value="Beta-lactam/transpept-like"/>
</dbReference>
<feature type="transmembrane region" description="Helical" evidence="2">
    <location>
        <begin position="343"/>
        <end position="365"/>
    </location>
</feature>
<dbReference type="SUPFAM" id="SSF56601">
    <property type="entry name" value="beta-lactamase/transpeptidase-like"/>
    <property type="match status" value="1"/>
</dbReference>
<dbReference type="Gene3D" id="3.40.710.10">
    <property type="entry name" value="DD-peptidase/beta-lactamase superfamily"/>
    <property type="match status" value="1"/>
</dbReference>
<reference evidence="4 5" key="1">
    <citation type="submission" date="2019-06" db="EMBL/GenBank/DDBJ databases">
        <title>Sequencing the genomes of 1000 actinobacteria strains.</title>
        <authorList>
            <person name="Klenk H.-P."/>
        </authorList>
    </citation>
    <scope>NUCLEOTIDE SEQUENCE [LARGE SCALE GENOMIC DNA]</scope>
    <source>
        <strain evidence="4 5">DSM 41695</strain>
    </source>
</reference>
<sequence>MGGARLGQPGTQVNLASGVPVLPKDLSARSWIVADAETGDVLAAHNAHWRLAPASTLKMLFADTLLPKWPGTTEHKVEPSDLAGIGAGSSMVGIKEEETYTVHDLWLGVFLRSGNDAVHVLSAMNGGVENTVAEMNEHAEELQALDTYVVSPDGYDAEKQVSSAYDLTLIARSGLQKKDFREYSSTVSAKFPGETKKNKKGKKVRGTFEIQNTNRLLAGDADVPVYQGIAGVKNGNTTNAGATFTGVAERDGKVLLVTVMNPQKNESNEVYKETARLFDWGFKAAGKVRPVGELVPPKSAAPAGAQPGPSVSAGEAGGAGEHVGAAGTNAVVSTTATGGTDGIGVALGITGGVLVLLAGGAFLVNRRWPLPDLVRRRPRP</sequence>
<name>A0A561TEW1_9ACTN</name>
<dbReference type="AlphaFoldDB" id="A0A561TEW1"/>
<evidence type="ECO:0000256" key="2">
    <source>
        <dbReference type="SAM" id="Phobius"/>
    </source>
</evidence>
<organism evidence="4 5">
    <name type="scientific">Streptomyces capillispiralis</name>
    <dbReference type="NCBI Taxonomy" id="68182"/>
    <lineage>
        <taxon>Bacteria</taxon>
        <taxon>Bacillati</taxon>
        <taxon>Actinomycetota</taxon>
        <taxon>Actinomycetes</taxon>
        <taxon>Kitasatosporales</taxon>
        <taxon>Streptomycetaceae</taxon>
        <taxon>Streptomyces</taxon>
    </lineage>
</organism>